<dbReference type="RefSeq" id="WP_164546392.1">
    <property type="nucleotide sequence ID" value="NZ_JANWTC010000024.1"/>
</dbReference>
<sequence>MDFDALLNQATNFSSEGIGSFLADIGRILYNLLYPANSDPAIPVETPR</sequence>
<organism evidence="1 2">
    <name type="scientific">Corynebacterium lemuris</name>
    <dbReference type="NCBI Taxonomy" id="1859292"/>
    <lineage>
        <taxon>Bacteria</taxon>
        <taxon>Bacillati</taxon>
        <taxon>Actinomycetota</taxon>
        <taxon>Actinomycetes</taxon>
        <taxon>Mycobacteriales</taxon>
        <taxon>Corynebacteriaceae</taxon>
        <taxon>Corynebacterium</taxon>
    </lineage>
</organism>
<name>A0ABT2G0J3_9CORY</name>
<dbReference type="EMBL" id="JANWTC010000024">
    <property type="protein sequence ID" value="MCS5480926.1"/>
    <property type="molecule type" value="Genomic_DNA"/>
</dbReference>
<comment type="caution">
    <text evidence="1">The sequence shown here is derived from an EMBL/GenBank/DDBJ whole genome shotgun (WGS) entry which is preliminary data.</text>
</comment>
<accession>A0ABT2G0J3</accession>
<gene>
    <name evidence="1" type="ORF">NYP18_14875</name>
</gene>
<keyword evidence="2" id="KW-1185">Reference proteome</keyword>
<reference evidence="1 2" key="1">
    <citation type="submission" date="2022-08" db="EMBL/GenBank/DDBJ databases">
        <title>YIM 101645 draft genome.</title>
        <authorList>
            <person name="Chen X."/>
        </authorList>
    </citation>
    <scope>NUCLEOTIDE SEQUENCE [LARGE SCALE GENOMIC DNA]</scope>
    <source>
        <strain evidence="1 2">YIM 101645</strain>
    </source>
</reference>
<evidence type="ECO:0000313" key="1">
    <source>
        <dbReference type="EMBL" id="MCS5480926.1"/>
    </source>
</evidence>
<dbReference type="Proteomes" id="UP001205965">
    <property type="component" value="Unassembled WGS sequence"/>
</dbReference>
<proteinExistence type="predicted"/>
<protein>
    <submittedName>
        <fullName evidence="1">Uncharacterized protein</fullName>
    </submittedName>
</protein>
<evidence type="ECO:0000313" key="2">
    <source>
        <dbReference type="Proteomes" id="UP001205965"/>
    </source>
</evidence>